<dbReference type="InterPro" id="IPR013783">
    <property type="entry name" value="Ig-like_fold"/>
</dbReference>
<evidence type="ECO:0000256" key="8">
    <source>
        <dbReference type="ARBA" id="ARBA00043266"/>
    </source>
</evidence>
<feature type="chain" id="PRO_5034420144" description="Ig-like domain-containing protein" evidence="9">
    <location>
        <begin position="30"/>
        <end position="123"/>
    </location>
</feature>
<dbReference type="InterPro" id="IPR007110">
    <property type="entry name" value="Ig-like_dom"/>
</dbReference>
<evidence type="ECO:0000256" key="2">
    <source>
        <dbReference type="ARBA" id="ARBA00022475"/>
    </source>
</evidence>
<dbReference type="SUPFAM" id="SSF48726">
    <property type="entry name" value="Immunoglobulin"/>
    <property type="match status" value="1"/>
</dbReference>
<dbReference type="InterPro" id="IPR051896">
    <property type="entry name" value="TCR_alpha_variable"/>
</dbReference>
<reference evidence="11" key="1">
    <citation type="submission" date="2025-08" db="UniProtKB">
        <authorList>
            <consortium name="Ensembl"/>
        </authorList>
    </citation>
    <scope>IDENTIFICATION</scope>
</reference>
<evidence type="ECO:0000259" key="10">
    <source>
        <dbReference type="PROSITE" id="PS50835"/>
    </source>
</evidence>
<proteinExistence type="predicted"/>
<comment type="subcellular location">
    <subcellularLocation>
        <location evidence="1">Cell membrane</location>
    </subcellularLocation>
</comment>
<comment type="subunit">
    <text evidence="7">Alpha-beta TR is a heterodimer composed of an alpha and beta chain; disulfide-linked. The alpha-beta TR is associated with the transmembrane signaling CD3 coreceptor proteins to form the TR-CD3 (TcR or TCR). The assembly of alpha-beta TR heterodimers with CD3 occurs in the endoplasmic reticulum where a single alpha-beta TR heterodimer associates with one CD3D-CD3E heterodimer, one CD3G-CD3E heterodimer and one CD247 homodimer forming a stable octameric structure. CD3D-CD3E and CD3G-CD3E heterodimers preferentially associate with TR alpha and TR beta chains, respectively. The association of the CD247 homodimer is the last step of TcR assembly in the endoplasmic reticulum and is required for transport to the cell surface.</text>
</comment>
<feature type="domain" description="Ig-like" evidence="10">
    <location>
        <begin position="20"/>
        <end position="123"/>
    </location>
</feature>
<keyword evidence="8" id="KW-1279">T cell receptor</keyword>
<dbReference type="Gene3D" id="2.60.40.10">
    <property type="entry name" value="Immunoglobulins"/>
    <property type="match status" value="1"/>
</dbReference>
<accession>A0A8C8RGB7</accession>
<organism evidence="11 12">
    <name type="scientific">Pelusios castaneus</name>
    <name type="common">West African mud turtle</name>
    <dbReference type="NCBI Taxonomy" id="367368"/>
    <lineage>
        <taxon>Eukaryota</taxon>
        <taxon>Metazoa</taxon>
        <taxon>Chordata</taxon>
        <taxon>Craniata</taxon>
        <taxon>Vertebrata</taxon>
        <taxon>Euteleostomi</taxon>
        <taxon>Archelosauria</taxon>
        <taxon>Testudinata</taxon>
        <taxon>Testudines</taxon>
        <taxon>Pleurodira</taxon>
        <taxon>Pelomedusidae</taxon>
        <taxon>Pelusios</taxon>
    </lineage>
</organism>
<dbReference type="Pfam" id="PF07686">
    <property type="entry name" value="V-set"/>
    <property type="match status" value="1"/>
</dbReference>
<dbReference type="Ensembl" id="ENSPCET00000005002.1">
    <property type="protein sequence ID" value="ENSPCEP00000004832.1"/>
    <property type="gene ID" value="ENSPCEG00000003916.1"/>
</dbReference>
<keyword evidence="8" id="KW-1064">Adaptive immunity</keyword>
<dbReference type="AlphaFoldDB" id="A0A8C8RGB7"/>
<dbReference type="GO" id="GO:0042101">
    <property type="term" value="C:T cell receptor complex"/>
    <property type="evidence" value="ECO:0007669"/>
    <property type="project" value="UniProtKB-KW"/>
</dbReference>
<dbReference type="PANTHER" id="PTHR19339">
    <property type="entry name" value="T CELL RECEPTOR ALPHA VARIABLE 39"/>
    <property type="match status" value="1"/>
</dbReference>
<keyword evidence="3 9" id="KW-0732">Signal</keyword>
<evidence type="ECO:0000313" key="11">
    <source>
        <dbReference type="Ensembl" id="ENSPCEP00000004832.1"/>
    </source>
</evidence>
<protein>
    <recommendedName>
        <fullName evidence="10">Ig-like domain-containing protein</fullName>
    </recommendedName>
</protein>
<name>A0A8C8RGB7_9SAUR</name>
<evidence type="ECO:0000256" key="1">
    <source>
        <dbReference type="ARBA" id="ARBA00004236"/>
    </source>
</evidence>
<keyword evidence="2" id="KW-1003">Cell membrane</keyword>
<dbReference type="PROSITE" id="PS50835">
    <property type="entry name" value="IG_LIKE"/>
    <property type="match status" value="1"/>
</dbReference>
<evidence type="ECO:0000256" key="7">
    <source>
        <dbReference type="ARBA" id="ARBA00038651"/>
    </source>
</evidence>
<keyword evidence="4" id="KW-0472">Membrane</keyword>
<dbReference type="Proteomes" id="UP000694393">
    <property type="component" value="Unplaced"/>
</dbReference>
<keyword evidence="5" id="KW-1015">Disulfide bond</keyword>
<evidence type="ECO:0000256" key="6">
    <source>
        <dbReference type="ARBA" id="ARBA00023180"/>
    </source>
</evidence>
<dbReference type="PANTHER" id="PTHR19339:SF5">
    <property type="entry name" value="IG-LIKE DOMAIN-CONTAINING PROTEIN"/>
    <property type="match status" value="1"/>
</dbReference>
<reference evidence="11" key="2">
    <citation type="submission" date="2025-09" db="UniProtKB">
        <authorList>
            <consortium name="Ensembl"/>
        </authorList>
    </citation>
    <scope>IDENTIFICATION</scope>
</reference>
<dbReference type="InterPro" id="IPR036179">
    <property type="entry name" value="Ig-like_dom_sf"/>
</dbReference>
<keyword evidence="6" id="KW-0325">Glycoprotein</keyword>
<evidence type="ECO:0000256" key="4">
    <source>
        <dbReference type="ARBA" id="ARBA00023136"/>
    </source>
</evidence>
<keyword evidence="8" id="KW-0391">Immunity</keyword>
<keyword evidence="12" id="KW-1185">Reference proteome</keyword>
<evidence type="ECO:0000256" key="5">
    <source>
        <dbReference type="ARBA" id="ARBA00023157"/>
    </source>
</evidence>
<sequence length="123" mass="13456">ANRDNLGLLGSLSHLTWLVPSLSFTGVRGQLSVGQSPERLSVSEGQNVTTSCNYSSAVNSLHWYRQEPGERPALLLMLFGKGNNIQEPNFSGDHEPEQKRSSLHIRGSELGNAARYFCAVDAQ</sequence>
<dbReference type="InterPro" id="IPR013106">
    <property type="entry name" value="Ig_V-set"/>
</dbReference>
<evidence type="ECO:0000313" key="12">
    <source>
        <dbReference type="Proteomes" id="UP000694393"/>
    </source>
</evidence>
<evidence type="ECO:0000256" key="3">
    <source>
        <dbReference type="ARBA" id="ARBA00022729"/>
    </source>
</evidence>
<feature type="signal peptide" evidence="9">
    <location>
        <begin position="1"/>
        <end position="29"/>
    </location>
</feature>
<evidence type="ECO:0000256" key="9">
    <source>
        <dbReference type="SAM" id="SignalP"/>
    </source>
</evidence>